<feature type="transmembrane region" description="Helical" evidence="9">
    <location>
        <begin position="329"/>
        <end position="350"/>
    </location>
</feature>
<evidence type="ECO:0000256" key="9">
    <source>
        <dbReference type="SAM" id="Phobius"/>
    </source>
</evidence>
<feature type="transmembrane region" description="Helical" evidence="9">
    <location>
        <begin position="356"/>
        <end position="380"/>
    </location>
</feature>
<dbReference type="InterPro" id="IPR036259">
    <property type="entry name" value="MFS_trans_sf"/>
</dbReference>
<keyword evidence="3" id="KW-1003">Cell membrane</keyword>
<reference evidence="11 12" key="1">
    <citation type="submission" date="2024-02" db="EMBL/GenBank/DDBJ databases">
        <authorList>
            <person name="Chen Y."/>
            <person name="Shah S."/>
            <person name="Dougan E. K."/>
            <person name="Thang M."/>
            <person name="Chan C."/>
        </authorList>
    </citation>
    <scope>NUCLEOTIDE SEQUENCE [LARGE SCALE GENOMIC DNA]</scope>
</reference>
<comment type="caution">
    <text evidence="11">The sequence shown here is derived from an EMBL/GenBank/DDBJ whole genome shotgun (WGS) entry which is preliminary data.</text>
</comment>
<keyword evidence="12" id="KW-1185">Reference proteome</keyword>
<feature type="compositionally biased region" description="Basic and acidic residues" evidence="8">
    <location>
        <begin position="235"/>
        <end position="247"/>
    </location>
</feature>
<accession>A0ABP0Q9A9</accession>
<gene>
    <name evidence="11" type="ORF">SCF082_LOCUS40221</name>
</gene>
<evidence type="ECO:0000256" key="8">
    <source>
        <dbReference type="SAM" id="MobiDB-lite"/>
    </source>
</evidence>
<dbReference type="Proteomes" id="UP001642464">
    <property type="component" value="Unassembled WGS sequence"/>
</dbReference>
<evidence type="ECO:0000313" key="11">
    <source>
        <dbReference type="EMBL" id="CAK9084826.1"/>
    </source>
</evidence>
<dbReference type="InterPro" id="IPR005828">
    <property type="entry name" value="MFS_sugar_transport-like"/>
</dbReference>
<dbReference type="PROSITE" id="PS50850">
    <property type="entry name" value="MFS"/>
    <property type="match status" value="1"/>
</dbReference>
<evidence type="ECO:0000256" key="1">
    <source>
        <dbReference type="ARBA" id="ARBA00004651"/>
    </source>
</evidence>
<dbReference type="Gene3D" id="1.20.1250.20">
    <property type="entry name" value="MFS general substrate transporter like domains"/>
    <property type="match status" value="1"/>
</dbReference>
<feature type="transmembrane region" description="Helical" evidence="9">
    <location>
        <begin position="392"/>
        <end position="413"/>
    </location>
</feature>
<evidence type="ECO:0000256" key="4">
    <source>
        <dbReference type="ARBA" id="ARBA00022692"/>
    </source>
</evidence>
<feature type="transmembrane region" description="Helical" evidence="9">
    <location>
        <begin position="299"/>
        <end position="322"/>
    </location>
</feature>
<feature type="transmembrane region" description="Helical" evidence="9">
    <location>
        <begin position="118"/>
        <end position="140"/>
    </location>
</feature>
<evidence type="ECO:0000256" key="5">
    <source>
        <dbReference type="ARBA" id="ARBA00022847"/>
    </source>
</evidence>
<evidence type="ECO:0000256" key="3">
    <source>
        <dbReference type="ARBA" id="ARBA00022475"/>
    </source>
</evidence>
<name>A0ABP0Q9A9_9DINO</name>
<feature type="domain" description="Major facilitator superfamily (MFS) profile" evidence="10">
    <location>
        <begin position="13"/>
        <end position="450"/>
    </location>
</feature>
<proteinExistence type="predicted"/>
<evidence type="ECO:0000259" key="10">
    <source>
        <dbReference type="PROSITE" id="PS50850"/>
    </source>
</evidence>
<feature type="transmembrane region" description="Helical" evidence="9">
    <location>
        <begin position="79"/>
        <end position="98"/>
    </location>
</feature>
<sequence length="481" mass="52936">MGSGNDVWQLLQNYWPVLLGNTLEWYEFAVYGYMESYMEKNFFRGSALATWLGFTATFAARPLGGMFLGVLSDTFGRKLAVVVTVIGMLCATVGQGLLPTPRLWGDDSATGDLGVCLLFGLRLVQGLCTGGEIGAVTTYITEVSAHRSMGRCVSFISMTANLGFMLARVVIWAFQSLLGEEKMLDWGWRWPFIVAIIPGLISVWGRLFCLKESELFQEEHSRSLLDDSDEEEEHEEHSGVAERSKERKSTRRQLMEFACTHFFAVLIGIGGVISFAVFQYGGLVWVNSFLKKHGAPHNYLMLAGTCSRLLQIALAFPVGWLADIYGTALLTFAGAMVQTIAGLPLFMALATDPSSIANLLVTYTFGYSLVTNLQLTVYLYCAELFPTAVRNLGVGVSYNIGFGLFGGFAPLVAEASLEWTPYGPGIMLSLAGFITCMTILASVSCQRDGKVQLAHIRPRPYMGTWADGDGQERVMRESYFE</sequence>
<feature type="transmembrane region" description="Helical" evidence="9">
    <location>
        <begin position="48"/>
        <end position="72"/>
    </location>
</feature>
<dbReference type="InterPro" id="IPR051084">
    <property type="entry name" value="H+-coupled_symporters"/>
</dbReference>
<dbReference type="PANTHER" id="PTHR43528">
    <property type="entry name" value="ALPHA-KETOGLUTARATE PERMEASE"/>
    <property type="match status" value="1"/>
</dbReference>
<dbReference type="PANTHER" id="PTHR43528:SF1">
    <property type="entry name" value="ALPHA-KETOGLUTARATE PERMEASE"/>
    <property type="match status" value="1"/>
</dbReference>
<feature type="region of interest" description="Disordered" evidence="8">
    <location>
        <begin position="222"/>
        <end position="247"/>
    </location>
</feature>
<feature type="transmembrane region" description="Helical" evidence="9">
    <location>
        <begin position="186"/>
        <end position="209"/>
    </location>
</feature>
<evidence type="ECO:0000313" key="12">
    <source>
        <dbReference type="Proteomes" id="UP001642464"/>
    </source>
</evidence>
<keyword evidence="5" id="KW-0769">Symport</keyword>
<dbReference type="EMBL" id="CAXAMM010039220">
    <property type="protein sequence ID" value="CAK9084826.1"/>
    <property type="molecule type" value="Genomic_DNA"/>
</dbReference>
<keyword evidence="2" id="KW-0813">Transport</keyword>
<feature type="transmembrane region" description="Helical" evidence="9">
    <location>
        <begin position="254"/>
        <end position="279"/>
    </location>
</feature>
<comment type="subcellular location">
    <subcellularLocation>
        <location evidence="1">Cell membrane</location>
        <topology evidence="1">Multi-pass membrane protein</topology>
    </subcellularLocation>
</comment>
<organism evidence="11 12">
    <name type="scientific">Durusdinium trenchii</name>
    <dbReference type="NCBI Taxonomy" id="1381693"/>
    <lineage>
        <taxon>Eukaryota</taxon>
        <taxon>Sar</taxon>
        <taxon>Alveolata</taxon>
        <taxon>Dinophyceae</taxon>
        <taxon>Suessiales</taxon>
        <taxon>Symbiodiniaceae</taxon>
        <taxon>Durusdinium</taxon>
    </lineage>
</organism>
<feature type="transmembrane region" description="Helical" evidence="9">
    <location>
        <begin position="425"/>
        <end position="443"/>
    </location>
</feature>
<keyword evidence="4 9" id="KW-0812">Transmembrane</keyword>
<evidence type="ECO:0000256" key="7">
    <source>
        <dbReference type="ARBA" id="ARBA00023136"/>
    </source>
</evidence>
<protein>
    <submittedName>
        <fullName evidence="11">Ectoine/proline transporter ProP</fullName>
    </submittedName>
</protein>
<feature type="transmembrane region" description="Helical" evidence="9">
    <location>
        <begin position="152"/>
        <end position="174"/>
    </location>
</feature>
<keyword evidence="7 9" id="KW-0472">Membrane</keyword>
<evidence type="ECO:0000256" key="2">
    <source>
        <dbReference type="ARBA" id="ARBA00022448"/>
    </source>
</evidence>
<dbReference type="InterPro" id="IPR020846">
    <property type="entry name" value="MFS_dom"/>
</dbReference>
<evidence type="ECO:0000256" key="6">
    <source>
        <dbReference type="ARBA" id="ARBA00022989"/>
    </source>
</evidence>
<dbReference type="SUPFAM" id="SSF103473">
    <property type="entry name" value="MFS general substrate transporter"/>
    <property type="match status" value="1"/>
</dbReference>
<dbReference type="Pfam" id="PF00083">
    <property type="entry name" value="Sugar_tr"/>
    <property type="match status" value="1"/>
</dbReference>
<keyword evidence="6 9" id="KW-1133">Transmembrane helix</keyword>